<reference evidence="3" key="1">
    <citation type="journal article" date="2015" name="Nature">
        <title>Complex archaea that bridge the gap between prokaryotes and eukaryotes.</title>
        <authorList>
            <person name="Spang A."/>
            <person name="Saw J.H."/>
            <person name="Jorgensen S.L."/>
            <person name="Zaremba-Niedzwiedzka K."/>
            <person name="Martijn J."/>
            <person name="Lind A.E."/>
            <person name="van Eijk R."/>
            <person name="Schleper C."/>
            <person name="Guy L."/>
            <person name="Ettema T.J."/>
        </authorList>
    </citation>
    <scope>NUCLEOTIDE SEQUENCE</scope>
</reference>
<evidence type="ECO:0000259" key="2">
    <source>
        <dbReference type="SMART" id="SM00834"/>
    </source>
</evidence>
<evidence type="ECO:0000256" key="1">
    <source>
        <dbReference type="SAM" id="MobiDB-lite"/>
    </source>
</evidence>
<dbReference type="AlphaFoldDB" id="A0A0F8XD01"/>
<name>A0A0F8XD01_9ZZZZ</name>
<proteinExistence type="predicted"/>
<feature type="region of interest" description="Disordered" evidence="1">
    <location>
        <begin position="88"/>
        <end position="108"/>
    </location>
</feature>
<dbReference type="SMART" id="SM00834">
    <property type="entry name" value="CxxC_CXXC_SSSS"/>
    <property type="match status" value="1"/>
</dbReference>
<comment type="caution">
    <text evidence="3">The sequence shown here is derived from an EMBL/GenBank/DDBJ whole genome shotgun (WGS) entry which is preliminary data.</text>
</comment>
<dbReference type="InterPro" id="IPR013429">
    <property type="entry name" value="Regulatory_FmdB_Zinc_ribbon"/>
</dbReference>
<accession>A0A0F8XD01</accession>
<organism evidence="3">
    <name type="scientific">marine sediment metagenome</name>
    <dbReference type="NCBI Taxonomy" id="412755"/>
    <lineage>
        <taxon>unclassified sequences</taxon>
        <taxon>metagenomes</taxon>
        <taxon>ecological metagenomes</taxon>
    </lineage>
</organism>
<evidence type="ECO:0000313" key="3">
    <source>
        <dbReference type="EMBL" id="KKK66713.1"/>
    </source>
</evidence>
<feature type="compositionally biased region" description="Basic and acidic residues" evidence="1">
    <location>
        <begin position="88"/>
        <end position="97"/>
    </location>
</feature>
<sequence length="108" mass="11660">MPKYDYACPECGVFEQHGGYDATSVKCACGLRAKRQAVYSQAVIFKGGGFTKTVLPPPGDPAEASIMQGELKKRGWDADRAISELRENTVTDEEGNRSIDLAGMTQTA</sequence>
<protein>
    <recommendedName>
        <fullName evidence="2">Putative regulatory protein FmdB zinc ribbon domain-containing protein</fullName>
    </recommendedName>
</protein>
<gene>
    <name evidence="3" type="ORF">LCGC14_2961320</name>
</gene>
<feature type="domain" description="Putative regulatory protein FmdB zinc ribbon" evidence="2">
    <location>
        <begin position="1"/>
        <end position="38"/>
    </location>
</feature>
<dbReference type="EMBL" id="LAZR01059950">
    <property type="protein sequence ID" value="KKK66713.1"/>
    <property type="molecule type" value="Genomic_DNA"/>
</dbReference>